<dbReference type="RefSeq" id="WP_187539043.1">
    <property type="nucleotide sequence ID" value="NZ_BAABJT010000001.1"/>
</dbReference>
<dbReference type="Gene3D" id="2.60.120.10">
    <property type="entry name" value="Jelly Rolls"/>
    <property type="match status" value="1"/>
</dbReference>
<evidence type="ECO:0000313" key="4">
    <source>
        <dbReference type="EMBL" id="QNN67971.1"/>
    </source>
</evidence>
<dbReference type="KEGG" id="slut:H9L13_03380"/>
<dbReference type="CDD" id="cd06989">
    <property type="entry name" value="cupin_DRT102"/>
    <property type="match status" value="1"/>
</dbReference>
<feature type="signal peptide" evidence="2">
    <location>
        <begin position="1"/>
        <end position="20"/>
    </location>
</feature>
<dbReference type="SUPFAM" id="SSF51182">
    <property type="entry name" value="RmlC-like cupins"/>
    <property type="match status" value="1"/>
</dbReference>
<proteinExistence type="predicted"/>
<dbReference type="EMBL" id="CP060718">
    <property type="protein sequence ID" value="QNN67971.1"/>
    <property type="molecule type" value="Genomic_DNA"/>
</dbReference>
<evidence type="ECO:0000256" key="1">
    <source>
        <dbReference type="SAM" id="MobiDB-lite"/>
    </source>
</evidence>
<keyword evidence="5" id="KW-1185">Reference proteome</keyword>
<dbReference type="Pfam" id="PF12973">
    <property type="entry name" value="Cupin_7"/>
    <property type="match status" value="1"/>
</dbReference>
<dbReference type="InterPro" id="IPR011051">
    <property type="entry name" value="RmlC_Cupin_sf"/>
</dbReference>
<protein>
    <submittedName>
        <fullName evidence="4">Cupin domain-containing protein</fullName>
    </submittedName>
</protein>
<name>A0A7G9SJE6_9SPHN</name>
<feature type="region of interest" description="Disordered" evidence="1">
    <location>
        <begin position="92"/>
        <end position="112"/>
    </location>
</feature>
<organism evidence="4 5">
    <name type="scientific">Sphingomonas lutea</name>
    <dbReference type="NCBI Taxonomy" id="1045317"/>
    <lineage>
        <taxon>Bacteria</taxon>
        <taxon>Pseudomonadati</taxon>
        <taxon>Pseudomonadota</taxon>
        <taxon>Alphaproteobacteria</taxon>
        <taxon>Sphingomonadales</taxon>
        <taxon>Sphingomonadaceae</taxon>
        <taxon>Sphingomonas</taxon>
    </lineage>
</organism>
<dbReference type="InterPro" id="IPR025979">
    <property type="entry name" value="ChrR-like_cupin_dom"/>
</dbReference>
<keyword evidence="2" id="KW-0732">Signal</keyword>
<evidence type="ECO:0000259" key="3">
    <source>
        <dbReference type="Pfam" id="PF12973"/>
    </source>
</evidence>
<reference evidence="4 5" key="1">
    <citation type="submission" date="2020-08" db="EMBL/GenBank/DDBJ databases">
        <title>Genome sequence of Sphingomonas lutea KCTC 23642T.</title>
        <authorList>
            <person name="Hyun D.-W."/>
            <person name="Bae J.-W."/>
        </authorList>
    </citation>
    <scope>NUCLEOTIDE SEQUENCE [LARGE SCALE GENOMIC DNA]</scope>
    <source>
        <strain evidence="4 5">KCTC 23642</strain>
    </source>
</reference>
<accession>A0A7G9SJE6</accession>
<evidence type="ECO:0000313" key="5">
    <source>
        <dbReference type="Proteomes" id="UP000515971"/>
    </source>
</evidence>
<feature type="chain" id="PRO_5028997834" evidence="2">
    <location>
        <begin position="21"/>
        <end position="148"/>
    </location>
</feature>
<gene>
    <name evidence="4" type="ORF">H9L13_03380</name>
</gene>
<evidence type="ECO:0000256" key="2">
    <source>
        <dbReference type="SAM" id="SignalP"/>
    </source>
</evidence>
<dbReference type="AlphaFoldDB" id="A0A7G9SJE6"/>
<dbReference type="Proteomes" id="UP000515971">
    <property type="component" value="Chromosome"/>
</dbReference>
<feature type="domain" description="ChrR-like cupin" evidence="3">
    <location>
        <begin position="22"/>
        <end position="131"/>
    </location>
</feature>
<sequence length="148" mass="16071">MKKALLLGITTLLISSAAPAQMNADQLEWGPPPAGLPDGALFAVLAGNPEQPGPFVIRLRFPPGYKILPHRHSGDEQITVLSGEVSLGRGRSYSERKATKLTRGGFSPEPPNTDHYAFTKEGVEIQIAGQGPFTIAYVRARDDPRRKR</sequence>
<dbReference type="InterPro" id="IPR014710">
    <property type="entry name" value="RmlC-like_jellyroll"/>
</dbReference>